<dbReference type="AlphaFoldDB" id="A0AAP2D7I7"/>
<organism evidence="3 4">
    <name type="scientific">Dawidia soli</name>
    <dbReference type="NCBI Taxonomy" id="2782352"/>
    <lineage>
        <taxon>Bacteria</taxon>
        <taxon>Pseudomonadati</taxon>
        <taxon>Bacteroidota</taxon>
        <taxon>Cytophagia</taxon>
        <taxon>Cytophagales</taxon>
        <taxon>Chryseotaleaceae</taxon>
        <taxon>Dawidia</taxon>
    </lineage>
</organism>
<protein>
    <submittedName>
        <fullName evidence="3">Outer membrane beta-barrel protein</fullName>
    </submittedName>
</protein>
<keyword evidence="1" id="KW-0732">Signal</keyword>
<keyword evidence="4" id="KW-1185">Reference proteome</keyword>
<feature type="domain" description="Outer membrane protein beta-barrel" evidence="2">
    <location>
        <begin position="19"/>
        <end position="172"/>
    </location>
</feature>
<dbReference type="Pfam" id="PF13568">
    <property type="entry name" value="OMP_b-brl_2"/>
    <property type="match status" value="1"/>
</dbReference>
<evidence type="ECO:0000256" key="1">
    <source>
        <dbReference type="SAM" id="SignalP"/>
    </source>
</evidence>
<comment type="caution">
    <text evidence="3">The sequence shown here is derived from an EMBL/GenBank/DDBJ whole genome shotgun (WGS) entry which is preliminary data.</text>
</comment>
<dbReference type="EMBL" id="JAHESC010000009">
    <property type="protein sequence ID" value="MBT1686552.1"/>
    <property type="molecule type" value="Genomic_DNA"/>
</dbReference>
<accession>A0AAP2D7I7</accession>
<evidence type="ECO:0000313" key="3">
    <source>
        <dbReference type="EMBL" id="MBT1686552.1"/>
    </source>
</evidence>
<evidence type="ECO:0000313" key="4">
    <source>
        <dbReference type="Proteomes" id="UP001319180"/>
    </source>
</evidence>
<reference evidence="3 4" key="1">
    <citation type="submission" date="2021-05" db="EMBL/GenBank/DDBJ databases">
        <title>A Polyphasic approach of four new species of the genus Ohtaekwangia: Ohtaekwangia histidinii sp. nov., Ohtaekwangia cretensis sp. nov., Ohtaekwangia indiensis sp. nov., Ohtaekwangia reichenbachii sp. nov. from diverse environment.</title>
        <authorList>
            <person name="Octaviana S."/>
        </authorList>
    </citation>
    <scope>NUCLEOTIDE SEQUENCE [LARGE SCALE GENOMIC DNA]</scope>
    <source>
        <strain evidence="3 4">PWU37</strain>
    </source>
</reference>
<name>A0AAP2D7I7_9BACT</name>
<dbReference type="RefSeq" id="WP_254089790.1">
    <property type="nucleotide sequence ID" value="NZ_JAHESC010000009.1"/>
</dbReference>
<feature type="signal peptide" evidence="1">
    <location>
        <begin position="1"/>
        <end position="20"/>
    </location>
</feature>
<dbReference type="InterPro" id="IPR011250">
    <property type="entry name" value="OMP/PagP_B-barrel"/>
</dbReference>
<dbReference type="Proteomes" id="UP001319180">
    <property type="component" value="Unassembled WGS sequence"/>
</dbReference>
<proteinExistence type="predicted"/>
<dbReference type="SUPFAM" id="SSF56925">
    <property type="entry name" value="OMPA-like"/>
    <property type="match status" value="1"/>
</dbReference>
<gene>
    <name evidence="3" type="ORF">KK078_08300</name>
</gene>
<dbReference type="InterPro" id="IPR025665">
    <property type="entry name" value="Beta-barrel_OMP_2"/>
</dbReference>
<evidence type="ECO:0000259" key="2">
    <source>
        <dbReference type="Pfam" id="PF13568"/>
    </source>
</evidence>
<sequence length="196" mass="20805">MKKLFFTVAAVAFSTATLFAQLSVGAKAGVNLSNVNGDVEDTDMKVGFHVGGYVNVAFSDALSLQPELLFNSVGYKYTDMDGLDEADVTTNLNYISIPVSLMYSFGPANIHVGPQLGFLMSAKTKSDVDELDGEDVKDGLKSTDLGFNVGAGVNFGKLNATARYTIGLSNIADDDDFDVKNGVIQLSLGYKLFGGE</sequence>
<feature type="chain" id="PRO_5042830934" evidence="1">
    <location>
        <begin position="21"/>
        <end position="196"/>
    </location>
</feature>